<dbReference type="AlphaFoldDB" id="A0A6A4KC82"/>
<dbReference type="GO" id="GO:0006508">
    <property type="term" value="P:proteolysis"/>
    <property type="evidence" value="ECO:0007669"/>
    <property type="project" value="InterPro"/>
</dbReference>
<reference evidence="3" key="1">
    <citation type="journal article" date="2021" name="Mol. Ecol. Resour.">
        <title>Apolygus lucorum genome provides insights into omnivorousness and mesophyll feeding.</title>
        <authorList>
            <person name="Liu Y."/>
            <person name="Liu H."/>
            <person name="Wang H."/>
            <person name="Huang T."/>
            <person name="Liu B."/>
            <person name="Yang B."/>
            <person name="Yin L."/>
            <person name="Li B."/>
            <person name="Zhang Y."/>
            <person name="Zhang S."/>
            <person name="Jiang F."/>
            <person name="Zhang X."/>
            <person name="Ren Y."/>
            <person name="Wang B."/>
            <person name="Wang S."/>
            <person name="Lu Y."/>
            <person name="Wu K."/>
            <person name="Fan W."/>
            <person name="Wang G."/>
        </authorList>
    </citation>
    <scope>NUCLEOTIDE SEQUENCE</scope>
    <source>
        <strain evidence="3">12Hb</strain>
    </source>
</reference>
<gene>
    <name evidence="3" type="ORF">GE061_013828</name>
</gene>
<dbReference type="EMBL" id="WIXP02000005">
    <property type="protein sequence ID" value="KAF6210719.1"/>
    <property type="molecule type" value="Genomic_DNA"/>
</dbReference>
<name>A0A6A4KC82_APOLU</name>
<dbReference type="OrthoDB" id="6576428at2759"/>
<dbReference type="InterPro" id="IPR009003">
    <property type="entry name" value="Peptidase_S1_PA"/>
</dbReference>
<evidence type="ECO:0000256" key="1">
    <source>
        <dbReference type="ARBA" id="ARBA00023157"/>
    </source>
</evidence>
<dbReference type="PANTHER" id="PTHR24256">
    <property type="entry name" value="TRYPTASE-RELATED"/>
    <property type="match status" value="1"/>
</dbReference>
<protein>
    <submittedName>
        <fullName evidence="3">Uncharacterized protein</fullName>
    </submittedName>
</protein>
<dbReference type="Pfam" id="PF00089">
    <property type="entry name" value="Trypsin"/>
    <property type="match status" value="1"/>
</dbReference>
<comment type="caution">
    <text evidence="3">The sequence shown here is derived from an EMBL/GenBank/DDBJ whole genome shotgun (WGS) entry which is preliminary data.</text>
</comment>
<proteinExistence type="inferred from homology"/>
<organism evidence="3 4">
    <name type="scientific">Apolygus lucorum</name>
    <name type="common">Small green plant bug</name>
    <name type="synonym">Lygocoris lucorum</name>
    <dbReference type="NCBI Taxonomy" id="248454"/>
    <lineage>
        <taxon>Eukaryota</taxon>
        <taxon>Metazoa</taxon>
        <taxon>Ecdysozoa</taxon>
        <taxon>Arthropoda</taxon>
        <taxon>Hexapoda</taxon>
        <taxon>Insecta</taxon>
        <taxon>Pterygota</taxon>
        <taxon>Neoptera</taxon>
        <taxon>Paraneoptera</taxon>
        <taxon>Hemiptera</taxon>
        <taxon>Heteroptera</taxon>
        <taxon>Panheteroptera</taxon>
        <taxon>Cimicomorpha</taxon>
        <taxon>Miridae</taxon>
        <taxon>Mirini</taxon>
        <taxon>Apolygus</taxon>
    </lineage>
</organism>
<dbReference type="PROSITE" id="PS00135">
    <property type="entry name" value="TRYPSIN_SER"/>
    <property type="match status" value="1"/>
</dbReference>
<sequence length="328" mass="36421">MAQFWLACGSPVISGIPNITYLPSRKEKLRILDGRSAEHSSSYPFVVAVMKWSSRSEMWLPSCVGIILSKFRILTACHCIARLSGDSIKYYKPDWLHIIAGSNSFRLRSSLGQKKDVHTTVAHPLCALSGKIVVNDCGMIYIKSELRFTQDVRPVKLSSYDPAGLKLMLQEYMKSGVQCQTVGWGATQYRYNNPSVHSEILRITDLKMVTSEKCHTTFCTSSNANFICHHDLERANQICAVSTSRSSPCTGDSGGPLVCNGYVFGIFSWSESCHRDYPAIFTNILLMIESVGEGGIERRSWWESNGGLADADSPLIIHILLIMVPIAL</sequence>
<dbReference type="InterPro" id="IPR001254">
    <property type="entry name" value="Trypsin_dom"/>
</dbReference>
<evidence type="ECO:0000256" key="2">
    <source>
        <dbReference type="ARBA" id="ARBA00024195"/>
    </source>
</evidence>
<dbReference type="InterPro" id="IPR051487">
    <property type="entry name" value="Ser/Thr_Proteases_Immune/Dev"/>
</dbReference>
<dbReference type="Gene3D" id="2.40.10.10">
    <property type="entry name" value="Trypsin-like serine proteases"/>
    <property type="match status" value="1"/>
</dbReference>
<dbReference type="GO" id="GO:0004252">
    <property type="term" value="F:serine-type endopeptidase activity"/>
    <property type="evidence" value="ECO:0007669"/>
    <property type="project" value="InterPro"/>
</dbReference>
<dbReference type="InterPro" id="IPR033116">
    <property type="entry name" value="TRYPSIN_SER"/>
</dbReference>
<dbReference type="PRINTS" id="PR00722">
    <property type="entry name" value="CHYMOTRYPSIN"/>
</dbReference>
<accession>A0A6A4KC82</accession>
<dbReference type="SMART" id="SM00020">
    <property type="entry name" value="Tryp_SPc"/>
    <property type="match status" value="1"/>
</dbReference>
<dbReference type="SUPFAM" id="SSF50494">
    <property type="entry name" value="Trypsin-like serine proteases"/>
    <property type="match status" value="1"/>
</dbReference>
<dbReference type="InterPro" id="IPR043504">
    <property type="entry name" value="Peptidase_S1_PA_chymotrypsin"/>
</dbReference>
<keyword evidence="4" id="KW-1185">Reference proteome</keyword>
<dbReference type="Proteomes" id="UP000466442">
    <property type="component" value="Linkage Group LG5"/>
</dbReference>
<evidence type="ECO:0000313" key="4">
    <source>
        <dbReference type="Proteomes" id="UP000466442"/>
    </source>
</evidence>
<dbReference type="InterPro" id="IPR001314">
    <property type="entry name" value="Peptidase_S1A"/>
</dbReference>
<keyword evidence="1" id="KW-1015">Disulfide bond</keyword>
<comment type="similarity">
    <text evidence="2">Belongs to the peptidase S1 family. CLIP subfamily.</text>
</comment>
<dbReference type="PROSITE" id="PS50240">
    <property type="entry name" value="TRYPSIN_DOM"/>
    <property type="match status" value="1"/>
</dbReference>
<evidence type="ECO:0000313" key="3">
    <source>
        <dbReference type="EMBL" id="KAF6210719.1"/>
    </source>
</evidence>